<evidence type="ECO:0000256" key="8">
    <source>
        <dbReference type="ARBA" id="ARBA00035411"/>
    </source>
</evidence>
<accession>A0A1J1IBP1</accession>
<evidence type="ECO:0000256" key="7">
    <source>
        <dbReference type="ARBA" id="ARBA00035239"/>
    </source>
</evidence>
<dbReference type="InterPro" id="IPR052143">
    <property type="entry name" value="Mitoribosomal_bL36m"/>
</dbReference>
<dbReference type="STRING" id="568069.A0A1J1IBP1"/>
<comment type="subcellular location">
    <subcellularLocation>
        <location evidence="1">Mitochondrion</location>
    </subcellularLocation>
</comment>
<evidence type="ECO:0000256" key="3">
    <source>
        <dbReference type="ARBA" id="ARBA00022946"/>
    </source>
</evidence>
<organism evidence="9 10">
    <name type="scientific">Clunio marinus</name>
    <dbReference type="NCBI Taxonomy" id="568069"/>
    <lineage>
        <taxon>Eukaryota</taxon>
        <taxon>Metazoa</taxon>
        <taxon>Ecdysozoa</taxon>
        <taxon>Arthropoda</taxon>
        <taxon>Hexapoda</taxon>
        <taxon>Insecta</taxon>
        <taxon>Pterygota</taxon>
        <taxon>Neoptera</taxon>
        <taxon>Endopterygota</taxon>
        <taxon>Diptera</taxon>
        <taxon>Nematocera</taxon>
        <taxon>Chironomoidea</taxon>
        <taxon>Chironomidae</taxon>
        <taxon>Clunio</taxon>
    </lineage>
</organism>
<proteinExistence type="inferred from homology"/>
<dbReference type="Pfam" id="PF00444">
    <property type="entry name" value="Ribosomal_L36"/>
    <property type="match status" value="1"/>
</dbReference>
<dbReference type="SUPFAM" id="SSF57840">
    <property type="entry name" value="Ribosomal protein L36"/>
    <property type="match status" value="1"/>
</dbReference>
<gene>
    <name evidence="9" type="ORF">CLUMA_CG009823</name>
</gene>
<keyword evidence="3" id="KW-0809">Transit peptide</keyword>
<evidence type="ECO:0000256" key="6">
    <source>
        <dbReference type="ARBA" id="ARBA00023274"/>
    </source>
</evidence>
<dbReference type="InterPro" id="IPR000473">
    <property type="entry name" value="Ribosomal_bL36"/>
</dbReference>
<evidence type="ECO:0000313" key="9">
    <source>
        <dbReference type="EMBL" id="CRK96406.1"/>
    </source>
</evidence>
<name>A0A1J1IBP1_9DIPT</name>
<dbReference type="EMBL" id="CVRI01000043">
    <property type="protein sequence ID" value="CRK96406.1"/>
    <property type="molecule type" value="Genomic_DNA"/>
</dbReference>
<dbReference type="GO" id="GO:0006412">
    <property type="term" value="P:translation"/>
    <property type="evidence" value="ECO:0007669"/>
    <property type="project" value="InterPro"/>
</dbReference>
<reference evidence="9 10" key="1">
    <citation type="submission" date="2015-04" db="EMBL/GenBank/DDBJ databases">
        <authorList>
            <person name="Syromyatnikov M.Y."/>
            <person name="Popov V.N."/>
        </authorList>
    </citation>
    <scope>NUCLEOTIDE SEQUENCE [LARGE SCALE GENOMIC DNA]</scope>
</reference>
<keyword evidence="6" id="KW-0687">Ribonucleoprotein</keyword>
<dbReference type="PANTHER" id="PTHR46909">
    <property type="entry name" value="39S RIBOSOMAL PROTEIN L36, MITOCHONDRIAL"/>
    <property type="match status" value="1"/>
</dbReference>
<dbReference type="OrthoDB" id="10265903at2759"/>
<dbReference type="Proteomes" id="UP000183832">
    <property type="component" value="Unassembled WGS sequence"/>
</dbReference>
<evidence type="ECO:0000256" key="5">
    <source>
        <dbReference type="ARBA" id="ARBA00023128"/>
    </source>
</evidence>
<evidence type="ECO:0000256" key="1">
    <source>
        <dbReference type="ARBA" id="ARBA00004173"/>
    </source>
</evidence>
<dbReference type="InterPro" id="IPR035977">
    <property type="entry name" value="Ribosomal_bL36_sp"/>
</dbReference>
<dbReference type="GO" id="GO:0003735">
    <property type="term" value="F:structural constituent of ribosome"/>
    <property type="evidence" value="ECO:0007669"/>
    <property type="project" value="InterPro"/>
</dbReference>
<dbReference type="AlphaFoldDB" id="A0A1J1IBP1"/>
<evidence type="ECO:0000313" key="10">
    <source>
        <dbReference type="Proteomes" id="UP000183832"/>
    </source>
</evidence>
<dbReference type="GO" id="GO:0005762">
    <property type="term" value="C:mitochondrial large ribosomal subunit"/>
    <property type="evidence" value="ECO:0007669"/>
    <property type="project" value="TreeGrafter"/>
</dbReference>
<evidence type="ECO:0000256" key="4">
    <source>
        <dbReference type="ARBA" id="ARBA00022980"/>
    </source>
</evidence>
<evidence type="ECO:0000256" key="2">
    <source>
        <dbReference type="ARBA" id="ARBA00007645"/>
    </source>
</evidence>
<keyword evidence="4" id="KW-0689">Ribosomal protein</keyword>
<sequence length="129" mass="15310">MWRQLRNVSRIIETTFLSQPITKICNTNFLRNFTALSLKTVDRNDSLMENLPSSSSLLQLQPVMMSLERGMKRVGKVKRRCKNCYFLWKDEKLLNLCTSHPRHRQVKMQKKPKNTWILMDATQSPQRAW</sequence>
<comment type="similarity">
    <text evidence="2">Belongs to the bacterial ribosomal protein bL36 family.</text>
</comment>
<protein>
    <recommendedName>
        <fullName evidence="7">Large ribosomal subunit protein bL36m</fullName>
    </recommendedName>
    <alternativeName>
        <fullName evidence="8">39S ribosomal protein L36, mitochondrial</fullName>
    </alternativeName>
</protein>
<keyword evidence="5" id="KW-0496">Mitochondrion</keyword>
<dbReference type="PANTHER" id="PTHR46909:SF1">
    <property type="entry name" value="LARGE RIBOSOMAL SUBUNIT PROTEIN BL36M"/>
    <property type="match status" value="1"/>
</dbReference>
<keyword evidence="10" id="KW-1185">Reference proteome</keyword>